<feature type="domain" description="Glycosyl transferase family 1" evidence="2">
    <location>
        <begin position="194"/>
        <end position="345"/>
    </location>
</feature>
<accession>D5RKS5</accession>
<gene>
    <name evidence="3" type="ORF">HMPREF0731_1685</name>
</gene>
<dbReference type="EMBL" id="ADVL01000278">
    <property type="protein sequence ID" value="EFH12105.1"/>
    <property type="molecule type" value="Genomic_DNA"/>
</dbReference>
<sequence length="372" mass="40856">MEPVPPEPLVSAPAMPDTPLPQPDAAPSRRAGQWLLLGSSPGGYDHHWITRFVSPLRHRFFDLHADYDHDRSRRATSGRQWLDYLRHAGRGLRAANLSRDPGAGLLTVFPQLALMAGLLKRLSGSRRPIIAWSFNLGQQHGGAKARLARYGLQAVERIIVHSRREIASYAEAFGLPQERFVFVPFSVNALNPTLEEDSKKPFLLAMGSANRDYATLFAAMRELPEVPLVVVAGRHATEGLELPPNVTLRSGLSLAECHVLAQRARLSVVPTANRFSASGQVTFIEAMMFGRCCIVTESIGAEDYVQDGVNGLLVPPGDPAALRDAIARAWEDAGLRQRLGAEARRHALEHWTHEAASRQLVAFCDALSTPRP</sequence>
<feature type="region of interest" description="Disordered" evidence="1">
    <location>
        <begin position="1"/>
        <end position="28"/>
    </location>
</feature>
<proteinExistence type="predicted"/>
<dbReference type="Gene3D" id="3.40.50.2000">
    <property type="entry name" value="Glycogen Phosphorylase B"/>
    <property type="match status" value="2"/>
</dbReference>
<comment type="caution">
    <text evidence="3">The sequence shown here is derived from an EMBL/GenBank/DDBJ whole genome shotgun (WGS) entry which is preliminary data.</text>
</comment>
<dbReference type="PANTHER" id="PTHR12526:SF590">
    <property type="entry name" value="ALPHA-MALTOSE-1-PHOSPHATE SYNTHASE"/>
    <property type="match status" value="1"/>
</dbReference>
<dbReference type="CDD" id="cd03801">
    <property type="entry name" value="GT4_PimA-like"/>
    <property type="match status" value="1"/>
</dbReference>
<evidence type="ECO:0000259" key="2">
    <source>
        <dbReference type="Pfam" id="PF00534"/>
    </source>
</evidence>
<dbReference type="SUPFAM" id="SSF53756">
    <property type="entry name" value="UDP-Glycosyltransferase/glycogen phosphorylase"/>
    <property type="match status" value="1"/>
</dbReference>
<keyword evidence="3" id="KW-0808">Transferase</keyword>
<evidence type="ECO:0000256" key="1">
    <source>
        <dbReference type="SAM" id="MobiDB-lite"/>
    </source>
</evidence>
<dbReference type="Pfam" id="PF00534">
    <property type="entry name" value="Glycos_transf_1"/>
    <property type="match status" value="1"/>
</dbReference>
<dbReference type="HOGENOM" id="CLU_063227_0_0_5"/>
<dbReference type="PANTHER" id="PTHR12526">
    <property type="entry name" value="GLYCOSYLTRANSFERASE"/>
    <property type="match status" value="1"/>
</dbReference>
<protein>
    <submittedName>
        <fullName evidence="3">Glycosyltransferase, group 1 family protein</fullName>
        <ecNumber evidence="3">2.4.-.-</ecNumber>
    </submittedName>
</protein>
<dbReference type="Proteomes" id="UP000005324">
    <property type="component" value="Unassembled WGS sequence"/>
</dbReference>
<organism evidence="3 4">
    <name type="scientific">Pseudoroseomonas cervicalis ATCC 49957</name>
    <dbReference type="NCBI Taxonomy" id="525371"/>
    <lineage>
        <taxon>Bacteria</taxon>
        <taxon>Pseudomonadati</taxon>
        <taxon>Pseudomonadota</taxon>
        <taxon>Alphaproteobacteria</taxon>
        <taxon>Acetobacterales</taxon>
        <taxon>Roseomonadaceae</taxon>
        <taxon>Roseomonas</taxon>
    </lineage>
</organism>
<keyword evidence="3" id="KW-0328">Glycosyltransferase</keyword>
<dbReference type="EC" id="2.4.-.-" evidence="3"/>
<evidence type="ECO:0000313" key="4">
    <source>
        <dbReference type="Proteomes" id="UP000005324"/>
    </source>
</evidence>
<keyword evidence="4" id="KW-1185">Reference proteome</keyword>
<name>D5RKS5_9PROT</name>
<dbReference type="InterPro" id="IPR001296">
    <property type="entry name" value="Glyco_trans_1"/>
</dbReference>
<reference evidence="3 4" key="1">
    <citation type="submission" date="2010-04" db="EMBL/GenBank/DDBJ databases">
        <authorList>
            <person name="Qin X."/>
            <person name="Bachman B."/>
            <person name="Battles P."/>
            <person name="Bell A."/>
            <person name="Bess C."/>
            <person name="Bickham C."/>
            <person name="Chaboub L."/>
            <person name="Chen D."/>
            <person name="Coyle M."/>
            <person name="Deiros D.R."/>
            <person name="Dinh H."/>
            <person name="Forbes L."/>
            <person name="Fowler G."/>
            <person name="Francisco L."/>
            <person name="Fu Q."/>
            <person name="Gubbala S."/>
            <person name="Hale W."/>
            <person name="Han Y."/>
            <person name="Hemphill L."/>
            <person name="Highlander S.K."/>
            <person name="Hirani K."/>
            <person name="Hogues M."/>
            <person name="Jackson L."/>
            <person name="Jakkamsetti A."/>
            <person name="Javaid M."/>
            <person name="Jiang H."/>
            <person name="Korchina V."/>
            <person name="Kovar C."/>
            <person name="Lara F."/>
            <person name="Lee S."/>
            <person name="Mata R."/>
            <person name="Mathew T."/>
            <person name="Moen C."/>
            <person name="Morales K."/>
            <person name="Munidasa M."/>
            <person name="Nazareth L."/>
            <person name="Ngo R."/>
            <person name="Nguyen L."/>
            <person name="Okwuonu G."/>
            <person name="Ongeri F."/>
            <person name="Patil S."/>
            <person name="Petrosino J."/>
            <person name="Pham C."/>
            <person name="Pham P."/>
            <person name="Pu L.-L."/>
            <person name="Puazo M."/>
            <person name="Raj R."/>
            <person name="Reid J."/>
            <person name="Rouhana J."/>
            <person name="Saada N."/>
            <person name="Shang Y."/>
            <person name="Simmons D."/>
            <person name="Thornton R."/>
            <person name="Warren J."/>
            <person name="Weissenberger G."/>
            <person name="Zhang J."/>
            <person name="Zhang L."/>
            <person name="Zhou C."/>
            <person name="Zhu D."/>
            <person name="Muzny D."/>
            <person name="Worley K."/>
            <person name="Gibbs R."/>
        </authorList>
    </citation>
    <scope>NUCLEOTIDE SEQUENCE [LARGE SCALE GENOMIC DNA]</scope>
    <source>
        <strain evidence="3 4">ATCC 49957</strain>
    </source>
</reference>
<dbReference type="GO" id="GO:0016757">
    <property type="term" value="F:glycosyltransferase activity"/>
    <property type="evidence" value="ECO:0007669"/>
    <property type="project" value="UniProtKB-KW"/>
</dbReference>
<dbReference type="AlphaFoldDB" id="D5RKS5"/>
<evidence type="ECO:0000313" key="3">
    <source>
        <dbReference type="EMBL" id="EFH12105.1"/>
    </source>
</evidence>